<dbReference type="InterPro" id="IPR045864">
    <property type="entry name" value="aa-tRNA-synth_II/BPL/LPL"/>
</dbReference>
<dbReference type="Gene3D" id="3.30.930.10">
    <property type="entry name" value="Bira Bifunctional Protein, Domain 2"/>
    <property type="match status" value="1"/>
</dbReference>
<evidence type="ECO:0000256" key="1">
    <source>
        <dbReference type="ARBA" id="ARBA00022598"/>
    </source>
</evidence>
<feature type="domain" description="BPL/LPL catalytic" evidence="4">
    <location>
        <begin position="6"/>
        <end position="200"/>
    </location>
</feature>
<dbReference type="CDD" id="cd16442">
    <property type="entry name" value="BPL"/>
    <property type="match status" value="1"/>
</dbReference>
<dbReference type="PATRIC" id="fig|68170.10.peg.8092"/>
<keyword evidence="2" id="KW-0092">Biotin</keyword>
<dbReference type="eggNOG" id="COG0340">
    <property type="taxonomic scope" value="Bacteria"/>
</dbReference>
<gene>
    <name evidence="5" type="ORF">UK23_31180</name>
</gene>
<protein>
    <recommendedName>
        <fullName evidence="3">biotin--[biotin carboxyl-carrier protein] ligase</fullName>
        <ecNumber evidence="3">6.3.4.15</ecNumber>
    </recommendedName>
</protein>
<proteinExistence type="predicted"/>
<evidence type="ECO:0000259" key="4">
    <source>
        <dbReference type="PROSITE" id="PS51733"/>
    </source>
</evidence>
<dbReference type="Gene3D" id="2.30.30.100">
    <property type="match status" value="1"/>
</dbReference>
<dbReference type="GO" id="GO:0004077">
    <property type="term" value="F:biotin--[biotin carboxyl-carrier protein] ligase activity"/>
    <property type="evidence" value="ECO:0007669"/>
    <property type="project" value="UniProtKB-EC"/>
</dbReference>
<evidence type="ECO:0000313" key="5">
    <source>
        <dbReference type="EMBL" id="KJK43895.1"/>
    </source>
</evidence>
<keyword evidence="1" id="KW-0436">Ligase</keyword>
<dbReference type="PANTHER" id="PTHR12835:SF5">
    <property type="entry name" value="BIOTIN--PROTEIN LIGASE"/>
    <property type="match status" value="1"/>
</dbReference>
<dbReference type="AlphaFoldDB" id="A0A0F0GKR6"/>
<organism evidence="5 6">
    <name type="scientific">Lentzea aerocolonigenes</name>
    <name type="common">Lechevalieria aerocolonigenes</name>
    <name type="synonym">Saccharothrix aerocolonigenes</name>
    <dbReference type="NCBI Taxonomy" id="68170"/>
    <lineage>
        <taxon>Bacteria</taxon>
        <taxon>Bacillati</taxon>
        <taxon>Actinomycetota</taxon>
        <taxon>Actinomycetes</taxon>
        <taxon>Pseudonocardiales</taxon>
        <taxon>Pseudonocardiaceae</taxon>
        <taxon>Lentzea</taxon>
    </lineage>
</organism>
<dbReference type="GO" id="GO:0005737">
    <property type="term" value="C:cytoplasm"/>
    <property type="evidence" value="ECO:0007669"/>
    <property type="project" value="TreeGrafter"/>
</dbReference>
<dbReference type="SUPFAM" id="SSF55681">
    <property type="entry name" value="Class II aaRS and biotin synthetases"/>
    <property type="match status" value="1"/>
</dbReference>
<dbReference type="InterPro" id="IPR004408">
    <property type="entry name" value="Biotin_CoA_COase_ligase"/>
</dbReference>
<sequence>MDTALDAEALRARLVAPNGPYAALDVVASTASTNADLAQAAAAGAKDRTVLIAEEQTAGQGRRGRTWSSPQGGLYLSVLFRPSEVPPQQLPWLNLIAGLALVRVAQSVGVEASLKWPNDLLLGPKAEKGAGILSEITAGVAQAVVVGIGLNVAKLPDDVQPAPGGLLPTSLEDAGADELDREELAFRLLVELAQLEGVWRNNGGDAVESGLLEEYQEHSATLGERVRVELSGGVQLLGVAQRIEADGTLVVRGTDGVDHGVSAGDVVHLRPA</sequence>
<dbReference type="Pfam" id="PF03099">
    <property type="entry name" value="BPL_LplA_LipB"/>
    <property type="match status" value="1"/>
</dbReference>
<dbReference type="PANTHER" id="PTHR12835">
    <property type="entry name" value="BIOTIN PROTEIN LIGASE"/>
    <property type="match status" value="1"/>
</dbReference>
<comment type="caution">
    <text evidence="5">The sequence shown here is derived from an EMBL/GenBank/DDBJ whole genome shotgun (WGS) entry which is preliminary data.</text>
</comment>
<dbReference type="NCBIfam" id="TIGR00121">
    <property type="entry name" value="birA_ligase"/>
    <property type="match status" value="1"/>
</dbReference>
<dbReference type="RefSeq" id="WP_045315278.1">
    <property type="nucleotide sequence ID" value="NZ_JYJG01000271.1"/>
</dbReference>
<dbReference type="EMBL" id="JYJG01000271">
    <property type="protein sequence ID" value="KJK43895.1"/>
    <property type="molecule type" value="Genomic_DNA"/>
</dbReference>
<keyword evidence="6" id="KW-1185">Reference proteome</keyword>
<evidence type="ECO:0000256" key="3">
    <source>
        <dbReference type="ARBA" id="ARBA00024227"/>
    </source>
</evidence>
<dbReference type="InterPro" id="IPR004143">
    <property type="entry name" value="BPL_LPL_catalytic"/>
</dbReference>
<accession>A0A0F0GKR6</accession>
<name>A0A0F0GKR6_LENAE</name>
<dbReference type="Proteomes" id="UP000033393">
    <property type="component" value="Unassembled WGS sequence"/>
</dbReference>
<dbReference type="PROSITE" id="PS51733">
    <property type="entry name" value="BPL_LPL_CATALYTIC"/>
    <property type="match status" value="1"/>
</dbReference>
<evidence type="ECO:0000256" key="2">
    <source>
        <dbReference type="ARBA" id="ARBA00023267"/>
    </source>
</evidence>
<dbReference type="OrthoDB" id="9807064at2"/>
<evidence type="ECO:0000313" key="6">
    <source>
        <dbReference type="Proteomes" id="UP000033393"/>
    </source>
</evidence>
<dbReference type="Pfam" id="PF02237">
    <property type="entry name" value="BPL_C"/>
    <property type="match status" value="1"/>
</dbReference>
<reference evidence="5 6" key="1">
    <citation type="submission" date="2015-02" db="EMBL/GenBank/DDBJ databases">
        <authorList>
            <person name="Ju K.-S."/>
            <person name="Doroghazi J.R."/>
            <person name="Metcalf W."/>
        </authorList>
    </citation>
    <scope>NUCLEOTIDE SEQUENCE [LARGE SCALE GENOMIC DNA]</scope>
    <source>
        <strain evidence="5 6">NRRL B-16140</strain>
    </source>
</reference>
<dbReference type="InterPro" id="IPR003142">
    <property type="entry name" value="BPL_C"/>
</dbReference>
<dbReference type="EC" id="6.3.4.15" evidence="3"/>
<dbReference type="STRING" id="68170.GCA_000974445_00675"/>